<gene>
    <name evidence="3" type="ORF">POM88_046997</name>
</gene>
<feature type="compositionally biased region" description="Polar residues" evidence="1">
    <location>
        <begin position="37"/>
        <end position="49"/>
    </location>
</feature>
<feature type="compositionally biased region" description="Polar residues" evidence="1">
    <location>
        <begin position="581"/>
        <end position="598"/>
    </location>
</feature>
<feature type="region of interest" description="Disordered" evidence="1">
    <location>
        <begin position="435"/>
        <end position="482"/>
    </location>
</feature>
<feature type="compositionally biased region" description="Low complexity" evidence="1">
    <location>
        <begin position="558"/>
        <end position="575"/>
    </location>
</feature>
<feature type="region of interest" description="Disordered" evidence="1">
    <location>
        <begin position="539"/>
        <end position="608"/>
    </location>
</feature>
<feature type="region of interest" description="Disordered" evidence="1">
    <location>
        <begin position="696"/>
        <end position="717"/>
    </location>
</feature>
<feature type="compositionally biased region" description="Basic residues" evidence="1">
    <location>
        <begin position="445"/>
        <end position="462"/>
    </location>
</feature>
<feature type="region of interest" description="Disordered" evidence="1">
    <location>
        <begin position="349"/>
        <end position="376"/>
    </location>
</feature>
<reference evidence="3" key="1">
    <citation type="submission" date="2023-02" db="EMBL/GenBank/DDBJ databases">
        <title>Genome of toxic invasive species Heracleum sosnowskyi carries increased number of genes despite the absence of recent whole-genome duplications.</title>
        <authorList>
            <person name="Schelkunov M."/>
            <person name="Shtratnikova V."/>
            <person name="Makarenko M."/>
            <person name="Klepikova A."/>
            <person name="Omelchenko D."/>
            <person name="Novikova G."/>
            <person name="Obukhova E."/>
            <person name="Bogdanov V."/>
            <person name="Penin A."/>
            <person name="Logacheva M."/>
        </authorList>
    </citation>
    <scope>NUCLEOTIDE SEQUENCE</scope>
    <source>
        <strain evidence="3">Hsosn_3</strain>
        <tissue evidence="3">Leaf</tissue>
    </source>
</reference>
<dbReference type="Gene3D" id="2.60.210.10">
    <property type="entry name" value="Apoptosis, Tumor Necrosis Factor Receptor Associated Protein 2, Chain A"/>
    <property type="match status" value="1"/>
</dbReference>
<accession>A0AAD8M815</accession>
<evidence type="ECO:0000259" key="2">
    <source>
        <dbReference type="PROSITE" id="PS50144"/>
    </source>
</evidence>
<organism evidence="3 4">
    <name type="scientific">Heracleum sosnowskyi</name>
    <dbReference type="NCBI Taxonomy" id="360622"/>
    <lineage>
        <taxon>Eukaryota</taxon>
        <taxon>Viridiplantae</taxon>
        <taxon>Streptophyta</taxon>
        <taxon>Embryophyta</taxon>
        <taxon>Tracheophyta</taxon>
        <taxon>Spermatophyta</taxon>
        <taxon>Magnoliopsida</taxon>
        <taxon>eudicotyledons</taxon>
        <taxon>Gunneridae</taxon>
        <taxon>Pentapetalae</taxon>
        <taxon>asterids</taxon>
        <taxon>campanulids</taxon>
        <taxon>Apiales</taxon>
        <taxon>Apiaceae</taxon>
        <taxon>Apioideae</taxon>
        <taxon>apioid superclade</taxon>
        <taxon>Tordylieae</taxon>
        <taxon>Tordyliinae</taxon>
        <taxon>Heracleum</taxon>
    </lineage>
</organism>
<reference evidence="3" key="2">
    <citation type="submission" date="2023-05" db="EMBL/GenBank/DDBJ databases">
        <authorList>
            <person name="Schelkunov M.I."/>
        </authorList>
    </citation>
    <scope>NUCLEOTIDE SEQUENCE</scope>
    <source>
        <strain evidence="3">Hsosn_3</strain>
        <tissue evidence="3">Leaf</tissue>
    </source>
</reference>
<dbReference type="InterPro" id="IPR002083">
    <property type="entry name" value="MATH/TRAF_dom"/>
</dbReference>
<dbReference type="InterPro" id="IPR055327">
    <property type="entry name" value="TRAF1A/B"/>
</dbReference>
<feature type="compositionally biased region" description="Basic and acidic residues" evidence="1">
    <location>
        <begin position="351"/>
        <end position="376"/>
    </location>
</feature>
<dbReference type="PANTHER" id="PTHR47477:SF8">
    <property type="entry name" value="TNF RECEPTOR-ASSOCIATED FACTOR HOMOLOG 1A"/>
    <property type="match status" value="1"/>
</dbReference>
<proteinExistence type="predicted"/>
<dbReference type="PANTHER" id="PTHR47477">
    <property type="entry name" value="TNF RECEPTOR-ASSOCIATED FACTOR HOMOLOG 1A"/>
    <property type="match status" value="1"/>
</dbReference>
<protein>
    <submittedName>
        <fullName evidence="3">MATH domain-containing protein</fullName>
    </submittedName>
</protein>
<dbReference type="EMBL" id="JAUIZM010000010">
    <property type="protein sequence ID" value="KAK1362523.1"/>
    <property type="molecule type" value="Genomic_DNA"/>
</dbReference>
<feature type="domain" description="MATH" evidence="2">
    <location>
        <begin position="68"/>
        <end position="190"/>
    </location>
</feature>
<comment type="caution">
    <text evidence="3">The sequence shown here is derived from an EMBL/GenBank/DDBJ whole genome shotgun (WGS) entry which is preliminary data.</text>
</comment>
<evidence type="ECO:0000256" key="1">
    <source>
        <dbReference type="SAM" id="MobiDB-lite"/>
    </source>
</evidence>
<sequence>MAGTASEESGVGSSVEGVSSGQQRCQSSEALAEWRSSEQVENGLTSTSPPYWDTDDNDDYGPKPSELYGRYTWKIDKFSQINKRELRSNAFEVGGYKWYILIYPQGCDVCNHLSLFLCVANHDKLLPGWSHFAQFTIAVVNKDPKKSKYSDTLHRFWKKEHDWGWKKFMELSKVLDGFIDADTLIIKAQVQVIRERADRPFRCLDRQYRRELVRVYLTNVEQICRRFVEERRGKLVRLIEDKARWPSFCAFWLGMDPNARRRMSGDKTESVLKVVVKHFFIEKEVTSTLVMDSLHSGMKSLQGQPKSKKAEGEYLVDEEPAVPIVRMEKDTFNLVDDLLLLLTRAAVEPLPPKDEKGPQNRTKDGGSGEDFSKDSIERDERRLTELGRRTIEIFVLAHIFSKIEVAYQEAVALKRQEELIREEEAAWLAETEQKLRRGTADKEKRSKKKQGKQKKNSRKVKDKGRYEKPDTAIGDKPESGRNNLLVEDAEPVDEPHQLEDVSDVSDSIDCSLELPQANSENRDSSPVNWDMDTSEMHPTVANSSGISSVRVEERKCPSVVDDSSSSCSTDSLPSVIANGPSKGSSLVKQNSQKSSSRGKNQRIKAVQGASRCVNDTKIQLSNVSSDVGKVIGLSGICEVAKPEKAVSNSLQRRTDQVAKKEEVVVPDRKSTVIEEVGTEVSTPVVPTVQTAQSLSRSVSAAGRLNRDPSPATTSHLPQSYRNAMMGNQSTASSTGCTLAHSSNSEVNSQQSYLQHSAVISAPMHLPQSSERMHMESIRSDLLFGMVSHEVLQNVPHWMENHRLDSSRSACNPPVQNVPQWMENLQQDTRRSINSDRSLHRDIQNFDMARSVQCRSQDQFPFGFPAVTSGRQIPGASSDDFPHLDIINNLLDDENGIFMASTPNSGFPTFSNGPHHLHQQEFTFPGDIGFSGDLGSSSSSMFEQTQSYHDDEYYHSYNFTSDQYDSNWIHQANLQPYQNGIDGLIPNQWQAGNSDLSYQSMRSSENDNFSYHIPEYSNLVCGANGYTVFRPSSGH</sequence>
<dbReference type="SUPFAM" id="SSF49599">
    <property type="entry name" value="TRAF domain-like"/>
    <property type="match status" value="1"/>
</dbReference>
<dbReference type="CDD" id="cd00121">
    <property type="entry name" value="MATH"/>
    <property type="match status" value="1"/>
</dbReference>
<dbReference type="SMART" id="SM00061">
    <property type="entry name" value="MATH"/>
    <property type="match status" value="1"/>
</dbReference>
<evidence type="ECO:0000313" key="3">
    <source>
        <dbReference type="EMBL" id="KAK1362523.1"/>
    </source>
</evidence>
<dbReference type="PROSITE" id="PS50144">
    <property type="entry name" value="MATH"/>
    <property type="match status" value="1"/>
</dbReference>
<dbReference type="InterPro" id="IPR008974">
    <property type="entry name" value="TRAF-like"/>
</dbReference>
<feature type="region of interest" description="Disordered" evidence="1">
    <location>
        <begin position="1"/>
        <end position="59"/>
    </location>
</feature>
<dbReference type="AlphaFoldDB" id="A0AAD8M815"/>
<feature type="compositionally biased region" description="Basic and acidic residues" evidence="1">
    <location>
        <begin position="435"/>
        <end position="444"/>
    </location>
</feature>
<dbReference type="Pfam" id="PF22486">
    <property type="entry name" value="MATH_2"/>
    <property type="match status" value="1"/>
</dbReference>
<feature type="compositionally biased region" description="Basic and acidic residues" evidence="1">
    <location>
        <begin position="463"/>
        <end position="479"/>
    </location>
</feature>
<keyword evidence="4" id="KW-1185">Reference proteome</keyword>
<name>A0AAD8M815_9APIA</name>
<dbReference type="Proteomes" id="UP001237642">
    <property type="component" value="Unassembled WGS sequence"/>
</dbReference>
<feature type="compositionally biased region" description="Low complexity" evidence="1">
    <location>
        <begin position="1"/>
        <end position="21"/>
    </location>
</feature>
<evidence type="ECO:0000313" key="4">
    <source>
        <dbReference type="Proteomes" id="UP001237642"/>
    </source>
</evidence>